<comment type="caution">
    <text evidence="1">The sequence shown here is derived from an EMBL/GenBank/DDBJ whole genome shotgun (WGS) entry which is preliminary data.</text>
</comment>
<reference evidence="1 2" key="1">
    <citation type="journal article" date="2021" name="Commun. Biol.">
        <title>The genome of Shorea leprosula (Dipterocarpaceae) highlights the ecological relevance of drought in aseasonal tropical rainforests.</title>
        <authorList>
            <person name="Ng K.K.S."/>
            <person name="Kobayashi M.J."/>
            <person name="Fawcett J.A."/>
            <person name="Hatakeyama M."/>
            <person name="Paape T."/>
            <person name="Ng C.H."/>
            <person name="Ang C.C."/>
            <person name="Tnah L.H."/>
            <person name="Lee C.T."/>
            <person name="Nishiyama T."/>
            <person name="Sese J."/>
            <person name="O'Brien M.J."/>
            <person name="Copetti D."/>
            <person name="Mohd Noor M.I."/>
            <person name="Ong R.C."/>
            <person name="Putra M."/>
            <person name="Sireger I.Z."/>
            <person name="Indrioko S."/>
            <person name="Kosugi Y."/>
            <person name="Izuno A."/>
            <person name="Isagi Y."/>
            <person name="Lee S.L."/>
            <person name="Shimizu K.K."/>
        </authorList>
    </citation>
    <scope>NUCLEOTIDE SEQUENCE [LARGE SCALE GENOMIC DNA]</scope>
    <source>
        <strain evidence="1">214</strain>
    </source>
</reference>
<evidence type="ECO:0000313" key="1">
    <source>
        <dbReference type="EMBL" id="GKV52476.1"/>
    </source>
</evidence>
<dbReference type="EMBL" id="BPVZ01000719">
    <property type="protein sequence ID" value="GKV52476.1"/>
    <property type="molecule type" value="Genomic_DNA"/>
</dbReference>
<sequence>MVAVFWISYSSHLIRFLTELLTLSGDYSLSDLAWPLPLKKELCFGF</sequence>
<name>A0AAV5MR82_9ROSI</name>
<gene>
    <name evidence="1" type="ORF">SLEP1_g59052</name>
</gene>
<accession>A0AAV5MR82</accession>
<keyword evidence="2" id="KW-1185">Reference proteome</keyword>
<protein>
    <submittedName>
        <fullName evidence="1">Uncharacterized protein</fullName>
    </submittedName>
</protein>
<organism evidence="1 2">
    <name type="scientific">Rubroshorea leprosula</name>
    <dbReference type="NCBI Taxonomy" id="152421"/>
    <lineage>
        <taxon>Eukaryota</taxon>
        <taxon>Viridiplantae</taxon>
        <taxon>Streptophyta</taxon>
        <taxon>Embryophyta</taxon>
        <taxon>Tracheophyta</taxon>
        <taxon>Spermatophyta</taxon>
        <taxon>Magnoliopsida</taxon>
        <taxon>eudicotyledons</taxon>
        <taxon>Gunneridae</taxon>
        <taxon>Pentapetalae</taxon>
        <taxon>rosids</taxon>
        <taxon>malvids</taxon>
        <taxon>Malvales</taxon>
        <taxon>Dipterocarpaceae</taxon>
        <taxon>Rubroshorea</taxon>
    </lineage>
</organism>
<evidence type="ECO:0000313" key="2">
    <source>
        <dbReference type="Proteomes" id="UP001054252"/>
    </source>
</evidence>
<proteinExistence type="predicted"/>
<dbReference type="AlphaFoldDB" id="A0AAV5MR82"/>
<dbReference type="Proteomes" id="UP001054252">
    <property type="component" value="Unassembled WGS sequence"/>
</dbReference>